<reference evidence="5 6" key="1">
    <citation type="journal article" date="2016" name="Nat. Commun.">
        <title>Thousands of microbial genomes shed light on interconnected biogeochemical processes in an aquifer system.</title>
        <authorList>
            <person name="Anantharaman K."/>
            <person name="Brown C.T."/>
            <person name="Hug L.A."/>
            <person name="Sharon I."/>
            <person name="Castelle C.J."/>
            <person name="Probst A.J."/>
            <person name="Thomas B.C."/>
            <person name="Singh A."/>
            <person name="Wilkins M.J."/>
            <person name="Karaoz U."/>
            <person name="Brodie E.L."/>
            <person name="Williams K.H."/>
            <person name="Hubbard S.S."/>
            <person name="Banfield J.F."/>
        </authorList>
    </citation>
    <scope>NUCLEOTIDE SEQUENCE [LARGE SCALE GENOMIC DNA]</scope>
</reference>
<dbReference type="AlphaFoldDB" id="A0A1F7FLR1"/>
<keyword evidence="2" id="KW-0812">Transmembrane</keyword>
<evidence type="ECO:0000259" key="4">
    <source>
        <dbReference type="Pfam" id="PF13485"/>
    </source>
</evidence>
<dbReference type="Pfam" id="PF13485">
    <property type="entry name" value="Peptidase_MA_2"/>
    <property type="match status" value="1"/>
</dbReference>
<dbReference type="InterPro" id="IPR039568">
    <property type="entry name" value="Peptidase_MA-like_dom"/>
</dbReference>
<keyword evidence="2" id="KW-0472">Membrane</keyword>
<gene>
    <name evidence="5" type="ORF">A2519_16760</name>
</gene>
<protein>
    <recommendedName>
        <fullName evidence="4">Peptidase MA-like domain-containing protein</fullName>
    </recommendedName>
</protein>
<name>A0A1F7FLR1_UNCRA</name>
<dbReference type="EMBL" id="MFYX01000005">
    <property type="protein sequence ID" value="OGK07511.1"/>
    <property type="molecule type" value="Genomic_DNA"/>
</dbReference>
<keyword evidence="3" id="KW-0732">Signal</keyword>
<proteinExistence type="predicted"/>
<dbReference type="Proteomes" id="UP000179243">
    <property type="component" value="Unassembled WGS sequence"/>
</dbReference>
<keyword evidence="1" id="KW-0175">Coiled coil</keyword>
<evidence type="ECO:0000256" key="1">
    <source>
        <dbReference type="SAM" id="Coils"/>
    </source>
</evidence>
<comment type="caution">
    <text evidence="5">The sequence shown here is derived from an EMBL/GenBank/DDBJ whole genome shotgun (WGS) entry which is preliminary data.</text>
</comment>
<feature type="transmembrane region" description="Helical" evidence="2">
    <location>
        <begin position="247"/>
        <end position="266"/>
    </location>
</feature>
<sequence>MNALIIGLFLPVFSLSAATVRVEGEFTGSEMPAEFLESQYDSIYRLILPGKNPDTATITAIFYSEKRRGDNFRLPEWGGGGCLGKDTIVVRVDPNPFLNQDFFRISVHELVHCILERAYPGIAIPRWMHEGLAMMLSGEVSVDEHLVVSKAIVTHSLLPLDAIDSVNLFPRVRADLAYAQSHLALAFLVKTYSMGSLVEILQATRSNGNIWAGIDTVIGLSQKEFETLYRSYLTERYRLVFLVADTYLFWLALALFAIVGILLSVLRRRTKLARMMREEKEEEEEEEEKEKQE</sequence>
<feature type="signal peptide" evidence="3">
    <location>
        <begin position="1"/>
        <end position="17"/>
    </location>
</feature>
<evidence type="ECO:0000313" key="5">
    <source>
        <dbReference type="EMBL" id="OGK07511.1"/>
    </source>
</evidence>
<feature type="coiled-coil region" evidence="1">
    <location>
        <begin position="266"/>
        <end position="293"/>
    </location>
</feature>
<keyword evidence="2" id="KW-1133">Transmembrane helix</keyword>
<evidence type="ECO:0000256" key="3">
    <source>
        <dbReference type="SAM" id="SignalP"/>
    </source>
</evidence>
<organism evidence="5 6">
    <name type="scientific">Candidatus Raymondbacteria bacterium RIFOXYD12_FULL_49_13</name>
    <dbReference type="NCBI Taxonomy" id="1817890"/>
    <lineage>
        <taxon>Bacteria</taxon>
        <taxon>Raymondiibacteriota</taxon>
    </lineage>
</organism>
<accession>A0A1F7FLR1</accession>
<evidence type="ECO:0000256" key="2">
    <source>
        <dbReference type="SAM" id="Phobius"/>
    </source>
</evidence>
<evidence type="ECO:0000313" key="6">
    <source>
        <dbReference type="Proteomes" id="UP000179243"/>
    </source>
</evidence>
<feature type="domain" description="Peptidase MA-like" evidence="4">
    <location>
        <begin position="75"/>
        <end position="234"/>
    </location>
</feature>
<feature type="chain" id="PRO_5009528849" description="Peptidase MA-like domain-containing protein" evidence="3">
    <location>
        <begin position="18"/>
        <end position="293"/>
    </location>
</feature>